<keyword evidence="3" id="KW-1185">Reference proteome</keyword>
<dbReference type="InterPro" id="IPR009057">
    <property type="entry name" value="Homeodomain-like_sf"/>
</dbReference>
<feature type="compositionally biased region" description="Basic residues" evidence="1">
    <location>
        <begin position="186"/>
        <end position="203"/>
    </location>
</feature>
<dbReference type="EMBL" id="FNXT01001361">
    <property type="protein sequence ID" value="SZX79242.1"/>
    <property type="molecule type" value="Genomic_DNA"/>
</dbReference>
<feature type="region of interest" description="Disordered" evidence="1">
    <location>
        <begin position="119"/>
        <end position="203"/>
    </location>
</feature>
<evidence type="ECO:0000313" key="2">
    <source>
        <dbReference type="EMBL" id="SZX79242.1"/>
    </source>
</evidence>
<dbReference type="SUPFAM" id="SSF46689">
    <property type="entry name" value="Homeodomain-like"/>
    <property type="match status" value="1"/>
</dbReference>
<gene>
    <name evidence="2" type="ORF">BQ4739_LOCUS19524</name>
</gene>
<organism evidence="2 3">
    <name type="scientific">Tetradesmus obliquus</name>
    <name type="common">Green alga</name>
    <name type="synonym">Acutodesmus obliquus</name>
    <dbReference type="NCBI Taxonomy" id="3088"/>
    <lineage>
        <taxon>Eukaryota</taxon>
        <taxon>Viridiplantae</taxon>
        <taxon>Chlorophyta</taxon>
        <taxon>core chlorophytes</taxon>
        <taxon>Chlorophyceae</taxon>
        <taxon>CS clade</taxon>
        <taxon>Sphaeropleales</taxon>
        <taxon>Scenedesmaceae</taxon>
        <taxon>Tetradesmus</taxon>
    </lineage>
</organism>
<feature type="compositionally biased region" description="Basic residues" evidence="1">
    <location>
        <begin position="167"/>
        <end position="177"/>
    </location>
</feature>
<accession>A0A383WPW4</accession>
<dbReference type="AlphaFoldDB" id="A0A383WPW4"/>
<evidence type="ECO:0000313" key="3">
    <source>
        <dbReference type="Proteomes" id="UP000256970"/>
    </source>
</evidence>
<protein>
    <submittedName>
        <fullName evidence="2">Uncharacterized protein</fullName>
    </submittedName>
</protein>
<proteinExistence type="predicted"/>
<sequence>MAKKMVTVSDQQAKRYAALAALKAHKYDVGRAAKALGYTRRFVKAQLDTYKNRGNVDALPRPGRPKLLNAAQIEAAAEQVLQQQSVAKAAAVLKEQGTIASSISTETITRAVKTAVHSAAEQQQQQQQLAKASSTTKQQRVASRQHHGSDSSTAIDGTYLALSSSQGRRKKWVRKVTKPAGGKVTKPAKKVTKPAASKAKKSR</sequence>
<feature type="compositionally biased region" description="Polar residues" evidence="1">
    <location>
        <begin position="150"/>
        <end position="166"/>
    </location>
</feature>
<name>A0A383WPW4_TETOB</name>
<dbReference type="Proteomes" id="UP000256970">
    <property type="component" value="Unassembled WGS sequence"/>
</dbReference>
<evidence type="ECO:0000256" key="1">
    <source>
        <dbReference type="SAM" id="MobiDB-lite"/>
    </source>
</evidence>
<reference evidence="2 3" key="1">
    <citation type="submission" date="2016-10" db="EMBL/GenBank/DDBJ databases">
        <authorList>
            <person name="Cai Z."/>
        </authorList>
    </citation>
    <scope>NUCLEOTIDE SEQUENCE [LARGE SCALE GENOMIC DNA]</scope>
</reference>
<feature type="compositionally biased region" description="Polar residues" evidence="1">
    <location>
        <begin position="129"/>
        <end position="142"/>
    </location>
</feature>